<reference evidence="2 3" key="1">
    <citation type="submission" date="2015-08" db="EMBL/GenBank/DDBJ databases">
        <title>Next Generation Sequencing and Analysis of the Genome of Puccinia sorghi L Schw, the Causal Agent of Maize Common Rust.</title>
        <authorList>
            <person name="Rochi L."/>
            <person name="Burguener G."/>
            <person name="Darino M."/>
            <person name="Turjanski A."/>
            <person name="Kreff E."/>
            <person name="Dieguez M.J."/>
            <person name="Sacco F."/>
        </authorList>
    </citation>
    <scope>NUCLEOTIDE SEQUENCE [LARGE SCALE GENOMIC DNA]</scope>
    <source>
        <strain evidence="2 3">RO10H11247</strain>
    </source>
</reference>
<feature type="compositionally biased region" description="Polar residues" evidence="1">
    <location>
        <begin position="371"/>
        <end position="382"/>
    </location>
</feature>
<keyword evidence="3" id="KW-1185">Reference proteome</keyword>
<gene>
    <name evidence="2" type="ORF">VP01_3228g1</name>
</gene>
<proteinExistence type="predicted"/>
<comment type="caution">
    <text evidence="2">The sequence shown here is derived from an EMBL/GenBank/DDBJ whole genome shotgun (WGS) entry which is preliminary data.</text>
</comment>
<evidence type="ECO:0000313" key="2">
    <source>
        <dbReference type="EMBL" id="KNZ53484.1"/>
    </source>
</evidence>
<sequence>MTLGSDEMASGIQTAREFSICSLEAMHDWIKPLYQVLSVFKYKGAWNSPPCILLISHIYRLGRRQIAPRIAHCKYSIVSPDRTRDVRYKSLPKEVSFQINASNFNPHCCAVGDFPSKLSALPACGFLSGDSLATLNPLDLSQTPKPKFSHQIDDKHVGFDPCGRKTQILPLLLRTSRVFKTSRSRPLTFNCTFENHCLSAPSSKPESQSSLNFCSFLFSSPCLLAKSLCLHCVKVEPVLDGNGSLRTFLHSFRKHTPEFFLHNHSRIGMNLFIRRFKEVGSGGGHLHDYWVLFLHPEIKAFALQLCLKNIFPTRPPLDCPLQFYHWGCTQTNPNNHLNNVLRTKWPIILPMILNQKIMSIFIPNGSQSKITPSNTPAGSANLRSRHRCASPSS</sequence>
<dbReference type="AlphaFoldDB" id="A0A0L6UYB1"/>
<organism evidence="2 3">
    <name type="scientific">Puccinia sorghi</name>
    <dbReference type="NCBI Taxonomy" id="27349"/>
    <lineage>
        <taxon>Eukaryota</taxon>
        <taxon>Fungi</taxon>
        <taxon>Dikarya</taxon>
        <taxon>Basidiomycota</taxon>
        <taxon>Pucciniomycotina</taxon>
        <taxon>Pucciniomycetes</taxon>
        <taxon>Pucciniales</taxon>
        <taxon>Pucciniaceae</taxon>
        <taxon>Puccinia</taxon>
    </lineage>
</organism>
<dbReference type="EMBL" id="LAVV01008200">
    <property type="protein sequence ID" value="KNZ53484.1"/>
    <property type="molecule type" value="Genomic_DNA"/>
</dbReference>
<accession>A0A0L6UYB1</accession>
<evidence type="ECO:0000256" key="1">
    <source>
        <dbReference type="SAM" id="MobiDB-lite"/>
    </source>
</evidence>
<evidence type="ECO:0000313" key="3">
    <source>
        <dbReference type="Proteomes" id="UP000037035"/>
    </source>
</evidence>
<feature type="compositionally biased region" description="Basic residues" evidence="1">
    <location>
        <begin position="383"/>
        <end position="393"/>
    </location>
</feature>
<dbReference type="VEuPathDB" id="FungiDB:VP01_3228g1"/>
<protein>
    <submittedName>
        <fullName evidence="2">Uncharacterized protein</fullName>
    </submittedName>
</protein>
<name>A0A0L6UYB1_9BASI</name>
<dbReference type="Proteomes" id="UP000037035">
    <property type="component" value="Unassembled WGS sequence"/>
</dbReference>
<feature type="region of interest" description="Disordered" evidence="1">
    <location>
        <begin position="371"/>
        <end position="393"/>
    </location>
</feature>